<keyword evidence="4" id="KW-0408">Iron</keyword>
<comment type="cofactor">
    <cofactor evidence="4">
        <name>Fe(2+)</name>
        <dbReference type="ChEBI" id="CHEBI:29033"/>
    </cofactor>
    <text evidence="4">Binds 1 Fe(2+) ion.</text>
</comment>
<keyword evidence="4" id="KW-0648">Protein biosynthesis</keyword>
<dbReference type="GO" id="GO:0042586">
    <property type="term" value="F:peptide deformylase activity"/>
    <property type="evidence" value="ECO:0007669"/>
    <property type="project" value="UniProtKB-UniRule"/>
</dbReference>
<feature type="binding site" evidence="4">
    <location>
        <position position="143"/>
    </location>
    <ligand>
        <name>Fe cation</name>
        <dbReference type="ChEBI" id="CHEBI:24875"/>
    </ligand>
</feature>
<dbReference type="EC" id="3.5.1.88" evidence="4"/>
<dbReference type="EMBL" id="JANSUY010000016">
    <property type="protein sequence ID" value="MCR9016580.1"/>
    <property type="molecule type" value="Genomic_DNA"/>
</dbReference>
<sequence>MIYPIVAFGNPILKKEAEEIHEGENINELIQDMFNTMDNASGVGLAAPQINKGIRLFVIDSTLMLDEKDEEKGIRRVFINPIILDEYGDNYSFEEGCLSIPDIRAEIIRPEKLTLEYFDENWNLKEEEFSGMTARVIQHEYDHLEGILFIDYLKGLKKRMVQSKLVDISKGKVPTDYRMVYPLK</sequence>
<evidence type="ECO:0000256" key="3">
    <source>
        <dbReference type="ARBA" id="ARBA00022801"/>
    </source>
</evidence>
<dbReference type="GO" id="GO:0006412">
    <property type="term" value="P:translation"/>
    <property type="evidence" value="ECO:0007669"/>
    <property type="project" value="UniProtKB-UniRule"/>
</dbReference>
<dbReference type="NCBIfam" id="NF001159">
    <property type="entry name" value="PRK00150.1-3"/>
    <property type="match status" value="1"/>
</dbReference>
<comment type="function">
    <text evidence="4">Removes the formyl group from the N-terminal Met of newly synthesized proteins. Requires at least a dipeptide for an efficient rate of reaction. N-terminal L-methionine is a prerequisite for activity but the enzyme has broad specificity at other positions.</text>
</comment>
<keyword evidence="2 4" id="KW-0479">Metal-binding</keyword>
<dbReference type="Proteomes" id="UP001142175">
    <property type="component" value="Unassembled WGS sequence"/>
</dbReference>
<gene>
    <name evidence="4 5" type="primary">def</name>
    <name evidence="5" type="ORF">NU887_16185</name>
</gene>
<dbReference type="GO" id="GO:0046872">
    <property type="term" value="F:metal ion binding"/>
    <property type="evidence" value="ECO:0007669"/>
    <property type="project" value="UniProtKB-KW"/>
</dbReference>
<comment type="catalytic activity">
    <reaction evidence="4">
        <text>N-terminal N-formyl-L-methionyl-[peptide] + H2O = N-terminal L-methionyl-[peptide] + formate</text>
        <dbReference type="Rhea" id="RHEA:24420"/>
        <dbReference type="Rhea" id="RHEA-COMP:10639"/>
        <dbReference type="Rhea" id="RHEA-COMP:10640"/>
        <dbReference type="ChEBI" id="CHEBI:15377"/>
        <dbReference type="ChEBI" id="CHEBI:15740"/>
        <dbReference type="ChEBI" id="CHEBI:49298"/>
        <dbReference type="ChEBI" id="CHEBI:64731"/>
        <dbReference type="EC" id="3.5.1.88"/>
    </reaction>
</comment>
<reference evidence="5" key="1">
    <citation type="submission" date="2022-08" db="EMBL/GenBank/DDBJ databases">
        <authorList>
            <person name="Zhang D."/>
        </authorList>
    </citation>
    <scope>NUCLEOTIDE SEQUENCE</scope>
    <source>
        <strain evidence="5">XJ19-11</strain>
    </source>
</reference>
<name>A0A9X2T3P3_9BACT</name>
<dbReference type="Pfam" id="PF01327">
    <property type="entry name" value="Pep_deformylase"/>
    <property type="match status" value="1"/>
</dbReference>
<feature type="active site" evidence="4">
    <location>
        <position position="140"/>
    </location>
</feature>
<dbReference type="RefSeq" id="WP_258424429.1">
    <property type="nucleotide sequence ID" value="NZ_JANAEZ010000011.1"/>
</dbReference>
<keyword evidence="3 4" id="KW-0378">Hydrolase</keyword>
<dbReference type="SUPFAM" id="SSF56420">
    <property type="entry name" value="Peptide deformylase"/>
    <property type="match status" value="1"/>
</dbReference>
<dbReference type="InterPro" id="IPR036821">
    <property type="entry name" value="Peptide_deformylase_sf"/>
</dbReference>
<dbReference type="PRINTS" id="PR01576">
    <property type="entry name" value="PDEFORMYLASE"/>
</dbReference>
<dbReference type="AlphaFoldDB" id="A0A9X2T3P3"/>
<proteinExistence type="inferred from homology"/>
<dbReference type="CDD" id="cd00487">
    <property type="entry name" value="Pep_deformylase"/>
    <property type="match status" value="1"/>
</dbReference>
<evidence type="ECO:0000313" key="6">
    <source>
        <dbReference type="Proteomes" id="UP001142175"/>
    </source>
</evidence>
<dbReference type="InterPro" id="IPR023635">
    <property type="entry name" value="Peptide_deformylase"/>
</dbReference>
<organism evidence="5 6">
    <name type="scientific">Aquiflexum gelatinilyticum</name>
    <dbReference type="NCBI Taxonomy" id="2961943"/>
    <lineage>
        <taxon>Bacteria</taxon>
        <taxon>Pseudomonadati</taxon>
        <taxon>Bacteroidota</taxon>
        <taxon>Cytophagia</taxon>
        <taxon>Cytophagales</taxon>
        <taxon>Cyclobacteriaceae</taxon>
        <taxon>Aquiflexum</taxon>
    </lineage>
</organism>
<evidence type="ECO:0000256" key="4">
    <source>
        <dbReference type="HAMAP-Rule" id="MF_00163"/>
    </source>
</evidence>
<dbReference type="PANTHER" id="PTHR10458">
    <property type="entry name" value="PEPTIDE DEFORMYLASE"/>
    <property type="match status" value="1"/>
</dbReference>
<keyword evidence="6" id="KW-1185">Reference proteome</keyword>
<feature type="binding site" evidence="4">
    <location>
        <position position="97"/>
    </location>
    <ligand>
        <name>Fe cation</name>
        <dbReference type="ChEBI" id="CHEBI:24875"/>
    </ligand>
</feature>
<comment type="similarity">
    <text evidence="1 4">Belongs to the polypeptide deformylase family.</text>
</comment>
<evidence type="ECO:0000256" key="1">
    <source>
        <dbReference type="ARBA" id="ARBA00010759"/>
    </source>
</evidence>
<dbReference type="HAMAP" id="MF_00163">
    <property type="entry name" value="Pep_deformylase"/>
    <property type="match status" value="1"/>
</dbReference>
<dbReference type="Gene3D" id="3.90.45.10">
    <property type="entry name" value="Peptide deformylase"/>
    <property type="match status" value="1"/>
</dbReference>
<protein>
    <recommendedName>
        <fullName evidence="4">Peptide deformylase</fullName>
        <shortName evidence="4">PDF</shortName>
        <ecNumber evidence="4">3.5.1.88</ecNumber>
    </recommendedName>
    <alternativeName>
        <fullName evidence="4">Polypeptide deformylase</fullName>
    </alternativeName>
</protein>
<feature type="binding site" evidence="4">
    <location>
        <position position="139"/>
    </location>
    <ligand>
        <name>Fe cation</name>
        <dbReference type="ChEBI" id="CHEBI:24875"/>
    </ligand>
</feature>
<dbReference type="NCBIfam" id="TIGR00079">
    <property type="entry name" value="pept_deformyl"/>
    <property type="match status" value="1"/>
</dbReference>
<accession>A0A9X2T3P3</accession>
<dbReference type="PIRSF" id="PIRSF004749">
    <property type="entry name" value="Pep_def"/>
    <property type="match status" value="1"/>
</dbReference>
<dbReference type="PANTHER" id="PTHR10458:SF22">
    <property type="entry name" value="PEPTIDE DEFORMYLASE"/>
    <property type="match status" value="1"/>
</dbReference>
<evidence type="ECO:0000313" key="5">
    <source>
        <dbReference type="EMBL" id="MCR9016580.1"/>
    </source>
</evidence>
<evidence type="ECO:0000256" key="2">
    <source>
        <dbReference type="ARBA" id="ARBA00022723"/>
    </source>
</evidence>
<comment type="caution">
    <text evidence="5">The sequence shown here is derived from an EMBL/GenBank/DDBJ whole genome shotgun (WGS) entry which is preliminary data.</text>
</comment>